<dbReference type="InterPro" id="IPR039448">
    <property type="entry name" value="Beta_helix"/>
</dbReference>
<dbReference type="KEGG" id="tpla:ElP_20700"/>
<dbReference type="EMBL" id="CP036426">
    <property type="protein sequence ID" value="QDV34186.1"/>
    <property type="molecule type" value="Genomic_DNA"/>
</dbReference>
<evidence type="ECO:0000313" key="3">
    <source>
        <dbReference type="EMBL" id="QDV34186.1"/>
    </source>
</evidence>
<name>A0A518H025_9BACT</name>
<dbReference type="SUPFAM" id="SSF51126">
    <property type="entry name" value="Pectin lyase-like"/>
    <property type="match status" value="3"/>
</dbReference>
<dbReference type="AlphaFoldDB" id="A0A518H025"/>
<evidence type="ECO:0000256" key="1">
    <source>
        <dbReference type="SAM" id="MobiDB-lite"/>
    </source>
</evidence>
<keyword evidence="4" id="KW-1185">Reference proteome</keyword>
<dbReference type="InterPro" id="IPR011050">
    <property type="entry name" value="Pectin_lyase_fold/virulence"/>
</dbReference>
<gene>
    <name evidence="3" type="ORF">ElP_20700</name>
</gene>
<protein>
    <recommendedName>
        <fullName evidence="2">Right handed beta helix domain-containing protein</fullName>
    </recommendedName>
</protein>
<accession>A0A518H025</accession>
<evidence type="ECO:0000259" key="2">
    <source>
        <dbReference type="Pfam" id="PF13229"/>
    </source>
</evidence>
<dbReference type="OrthoDB" id="9804931at2"/>
<feature type="region of interest" description="Disordered" evidence="1">
    <location>
        <begin position="1"/>
        <end position="25"/>
    </location>
</feature>
<dbReference type="InterPro" id="IPR006626">
    <property type="entry name" value="PbH1"/>
</dbReference>
<organism evidence="3 4">
    <name type="scientific">Tautonia plasticadhaerens</name>
    <dbReference type="NCBI Taxonomy" id="2527974"/>
    <lineage>
        <taxon>Bacteria</taxon>
        <taxon>Pseudomonadati</taxon>
        <taxon>Planctomycetota</taxon>
        <taxon>Planctomycetia</taxon>
        <taxon>Isosphaerales</taxon>
        <taxon>Isosphaeraceae</taxon>
        <taxon>Tautonia</taxon>
    </lineage>
</organism>
<dbReference type="Proteomes" id="UP000317835">
    <property type="component" value="Chromosome"/>
</dbReference>
<reference evidence="3 4" key="1">
    <citation type="submission" date="2019-02" db="EMBL/GenBank/DDBJ databases">
        <title>Deep-cultivation of Planctomycetes and their phenomic and genomic characterization uncovers novel biology.</title>
        <authorList>
            <person name="Wiegand S."/>
            <person name="Jogler M."/>
            <person name="Boedeker C."/>
            <person name="Pinto D."/>
            <person name="Vollmers J."/>
            <person name="Rivas-Marin E."/>
            <person name="Kohn T."/>
            <person name="Peeters S.H."/>
            <person name="Heuer A."/>
            <person name="Rast P."/>
            <person name="Oberbeckmann S."/>
            <person name="Bunk B."/>
            <person name="Jeske O."/>
            <person name="Meyerdierks A."/>
            <person name="Storesund J.E."/>
            <person name="Kallscheuer N."/>
            <person name="Luecker S."/>
            <person name="Lage O.M."/>
            <person name="Pohl T."/>
            <person name="Merkel B.J."/>
            <person name="Hornburger P."/>
            <person name="Mueller R.-W."/>
            <person name="Bruemmer F."/>
            <person name="Labrenz M."/>
            <person name="Spormann A.M."/>
            <person name="Op den Camp H."/>
            <person name="Overmann J."/>
            <person name="Amann R."/>
            <person name="Jetten M.S.M."/>
            <person name="Mascher T."/>
            <person name="Medema M.H."/>
            <person name="Devos D.P."/>
            <person name="Kaster A.-K."/>
            <person name="Ovreas L."/>
            <person name="Rohde M."/>
            <person name="Galperin M.Y."/>
            <person name="Jogler C."/>
        </authorList>
    </citation>
    <scope>NUCLEOTIDE SEQUENCE [LARGE SCALE GENOMIC DNA]</scope>
    <source>
        <strain evidence="3 4">ElP</strain>
    </source>
</reference>
<dbReference type="SMART" id="SM00710">
    <property type="entry name" value="PbH1"/>
    <property type="match status" value="11"/>
</dbReference>
<feature type="domain" description="Right handed beta helix" evidence="2">
    <location>
        <begin position="912"/>
        <end position="996"/>
    </location>
</feature>
<proteinExistence type="predicted"/>
<feature type="compositionally biased region" description="Polar residues" evidence="1">
    <location>
        <begin position="1"/>
        <end position="11"/>
    </location>
</feature>
<sequence>MKASGRSIQSQATTPGRDRRPRRRPAPALGAEALESRQLMATFSVTSLDGAGPGSLHRAILDANLAPGADTVAFEVSGTIRATRPLPSITDPVTLDGTTAPGYGGSPVVAVDFRGGRGLHLARGADGSTVRGLSLVRAGNSGITLDASRVTVAGNYIGLLPDGSTPQGNRGDGVRINRGSRDNLIGHDDPVTGVSFADASGVPIQPVSAWQGIRESTDQPGAYLIVGTSGSEGLLYVGPVDGQGGESYAVNVPGAATSSVYGPDDLGDGNVRLVGSYRTGEDTVSGFLYEGAVAELDDADNYREIAYPGGQFTYVHSTMGGLAVGNSDGPTDTGLPIGAGRAFIYDVATGRFVTDVVFPGSVSNTVYGIWHNGGTSYTLAGGFSQLPRSNPDGEGLPIGQGMLVDYDSLTRQFSNWKAFDHPSPPGSLEFVTHFEGISSDQKGVYTLNADSARLNGASFETGSFVTVRRNTDGSFGEAAWVDIAYPGATGPTSSNSVAGNQVVGVAETASGVVSYQATVDVGFQRSNVISGNAGNGIGVVGSSGNRIAMNLIGTDATGTVAIGNRQNGIRLTSGADFNRIGGQSTGGNDPTGGVFVRPPQGNLISGNGQNGVLIDTHAERNLLSGNFIGTDAGGSAPLGNRLDGVAVVNADNNQLIGCTFQQDPFVFYNVLSGNGGNGLRITNSDNTTVHANFMGAGADNATVVPNGGDGLLVSGNSSNTQVGGVIPLGNVISGNDRHGIEVRDTASNFISFNTFAGLFAFGGPAPNRLNGITITSSGGNNLLRTNIVSGNLGHGIEIGGHARGVQVTDTGIGVTTNLQAAMPNGGSGVYFSGRARGNVVGGFQPSIEPTNTISANGRFGVEFAGQARDNAVVHSIIGVSGLGQIPLGNTLGGVSLGPDTRSNRVGGADPSLENTIAHNGGPGVLLDGASDSDVLGNDIRDNAGDGVLIRSARRNRIGTPLAGNAIVRNGLFGVRALGQSGGTVIENNRITENGSGDVDLDGSQGVTYLPGLPG</sequence>
<dbReference type="InterPro" id="IPR012334">
    <property type="entry name" value="Pectin_lyas_fold"/>
</dbReference>
<dbReference type="Gene3D" id="2.160.20.10">
    <property type="entry name" value="Single-stranded right-handed beta-helix, Pectin lyase-like"/>
    <property type="match status" value="3"/>
</dbReference>
<dbReference type="RefSeq" id="WP_145268900.1">
    <property type="nucleotide sequence ID" value="NZ_CP036426.1"/>
</dbReference>
<dbReference type="Pfam" id="PF13229">
    <property type="entry name" value="Beta_helix"/>
    <property type="match status" value="1"/>
</dbReference>
<evidence type="ECO:0000313" key="4">
    <source>
        <dbReference type="Proteomes" id="UP000317835"/>
    </source>
</evidence>